<name>A0A9Q3EE22_9BASI</name>
<dbReference type="AlphaFoldDB" id="A0A9Q3EE22"/>
<organism evidence="1 2">
    <name type="scientific">Austropuccinia psidii MF-1</name>
    <dbReference type="NCBI Taxonomy" id="1389203"/>
    <lineage>
        <taxon>Eukaryota</taxon>
        <taxon>Fungi</taxon>
        <taxon>Dikarya</taxon>
        <taxon>Basidiomycota</taxon>
        <taxon>Pucciniomycotina</taxon>
        <taxon>Pucciniomycetes</taxon>
        <taxon>Pucciniales</taxon>
        <taxon>Sphaerophragmiaceae</taxon>
        <taxon>Austropuccinia</taxon>
    </lineage>
</organism>
<evidence type="ECO:0000313" key="1">
    <source>
        <dbReference type="EMBL" id="MBW0517228.1"/>
    </source>
</evidence>
<keyword evidence="2" id="KW-1185">Reference proteome</keyword>
<dbReference type="Proteomes" id="UP000765509">
    <property type="component" value="Unassembled WGS sequence"/>
</dbReference>
<reference evidence="1" key="1">
    <citation type="submission" date="2021-03" db="EMBL/GenBank/DDBJ databases">
        <title>Draft genome sequence of rust myrtle Austropuccinia psidii MF-1, a brazilian biotype.</title>
        <authorList>
            <person name="Quecine M.C."/>
            <person name="Pachon D.M.R."/>
            <person name="Bonatelli M.L."/>
            <person name="Correr F.H."/>
            <person name="Franceschini L.M."/>
            <person name="Leite T.F."/>
            <person name="Margarido G.R.A."/>
            <person name="Almeida C.A."/>
            <person name="Ferrarezi J.A."/>
            <person name="Labate C.A."/>
        </authorList>
    </citation>
    <scope>NUCLEOTIDE SEQUENCE</scope>
    <source>
        <strain evidence="1">MF-1</strain>
    </source>
</reference>
<evidence type="ECO:0008006" key="3">
    <source>
        <dbReference type="Google" id="ProtNLM"/>
    </source>
</evidence>
<sequence length="96" mass="11284">MTEVSSELKGICVIPILDGTNYGTWSMRMKIHFRYKESLEVYEKAIANDSNSTNTNKWKRESHKAINIITRRINEKVFCKAINTNTIEKFNLLWEK</sequence>
<accession>A0A9Q3EE22</accession>
<gene>
    <name evidence="1" type="ORF">O181_056943</name>
</gene>
<proteinExistence type="predicted"/>
<comment type="caution">
    <text evidence="1">The sequence shown here is derived from an EMBL/GenBank/DDBJ whole genome shotgun (WGS) entry which is preliminary data.</text>
</comment>
<dbReference type="EMBL" id="AVOT02025766">
    <property type="protein sequence ID" value="MBW0517228.1"/>
    <property type="molecule type" value="Genomic_DNA"/>
</dbReference>
<evidence type="ECO:0000313" key="2">
    <source>
        <dbReference type="Proteomes" id="UP000765509"/>
    </source>
</evidence>
<protein>
    <recommendedName>
        <fullName evidence="3">DUF4219 domain-containing protein</fullName>
    </recommendedName>
</protein>